<name>A0AAD4GA57_BOLED</name>
<dbReference type="Proteomes" id="UP001194468">
    <property type="component" value="Unassembled WGS sequence"/>
</dbReference>
<dbReference type="AlphaFoldDB" id="A0AAD4GA57"/>
<gene>
    <name evidence="2" type="ORF">L210DRAFT_962264</name>
</gene>
<evidence type="ECO:0000313" key="3">
    <source>
        <dbReference type="Proteomes" id="UP001194468"/>
    </source>
</evidence>
<dbReference type="Pfam" id="PF00271">
    <property type="entry name" value="Helicase_C"/>
    <property type="match status" value="1"/>
</dbReference>
<evidence type="ECO:0000313" key="2">
    <source>
        <dbReference type="EMBL" id="KAF8432363.1"/>
    </source>
</evidence>
<protein>
    <recommendedName>
        <fullName evidence="1">Helicase C-terminal domain-containing protein</fullName>
    </recommendedName>
</protein>
<dbReference type="SUPFAM" id="SSF52540">
    <property type="entry name" value="P-loop containing nucleoside triphosphate hydrolases"/>
    <property type="match status" value="1"/>
</dbReference>
<dbReference type="Gene3D" id="3.40.50.300">
    <property type="entry name" value="P-loop containing nucleotide triphosphate hydrolases"/>
    <property type="match status" value="1"/>
</dbReference>
<dbReference type="InterPro" id="IPR027417">
    <property type="entry name" value="P-loop_NTPase"/>
</dbReference>
<dbReference type="InterPro" id="IPR001650">
    <property type="entry name" value="Helicase_C-like"/>
</dbReference>
<keyword evidence="3" id="KW-1185">Reference proteome</keyword>
<reference evidence="2" key="1">
    <citation type="submission" date="2019-10" db="EMBL/GenBank/DDBJ databases">
        <authorList>
            <consortium name="DOE Joint Genome Institute"/>
            <person name="Kuo A."/>
            <person name="Miyauchi S."/>
            <person name="Kiss E."/>
            <person name="Drula E."/>
            <person name="Kohler A."/>
            <person name="Sanchez-Garcia M."/>
            <person name="Andreopoulos B."/>
            <person name="Barry K.W."/>
            <person name="Bonito G."/>
            <person name="Buee M."/>
            <person name="Carver A."/>
            <person name="Chen C."/>
            <person name="Cichocki N."/>
            <person name="Clum A."/>
            <person name="Culley D."/>
            <person name="Crous P.W."/>
            <person name="Fauchery L."/>
            <person name="Girlanda M."/>
            <person name="Hayes R."/>
            <person name="Keri Z."/>
            <person name="LaButti K."/>
            <person name="Lipzen A."/>
            <person name="Lombard V."/>
            <person name="Magnuson J."/>
            <person name="Maillard F."/>
            <person name="Morin E."/>
            <person name="Murat C."/>
            <person name="Nolan M."/>
            <person name="Ohm R."/>
            <person name="Pangilinan J."/>
            <person name="Pereira M."/>
            <person name="Perotto S."/>
            <person name="Peter M."/>
            <person name="Riley R."/>
            <person name="Sitrit Y."/>
            <person name="Stielow B."/>
            <person name="Szollosi G."/>
            <person name="Zifcakova L."/>
            <person name="Stursova M."/>
            <person name="Spatafora J.W."/>
            <person name="Tedersoo L."/>
            <person name="Vaario L.-M."/>
            <person name="Yamada A."/>
            <person name="Yan M."/>
            <person name="Wang P."/>
            <person name="Xu J."/>
            <person name="Bruns T."/>
            <person name="Baldrian P."/>
            <person name="Vilgalys R."/>
            <person name="Henrissat B."/>
            <person name="Grigoriev I.V."/>
            <person name="Hibbett D."/>
            <person name="Nagy L.G."/>
            <person name="Martin F.M."/>
        </authorList>
    </citation>
    <scope>NUCLEOTIDE SEQUENCE</scope>
    <source>
        <strain evidence="2">BED1</strain>
    </source>
</reference>
<reference evidence="2" key="2">
    <citation type="journal article" date="2020" name="Nat. Commun.">
        <title>Large-scale genome sequencing of mycorrhizal fungi provides insights into the early evolution of symbiotic traits.</title>
        <authorList>
            <person name="Miyauchi S."/>
            <person name="Kiss E."/>
            <person name="Kuo A."/>
            <person name="Drula E."/>
            <person name="Kohler A."/>
            <person name="Sanchez-Garcia M."/>
            <person name="Morin E."/>
            <person name="Andreopoulos B."/>
            <person name="Barry K.W."/>
            <person name="Bonito G."/>
            <person name="Buee M."/>
            <person name="Carver A."/>
            <person name="Chen C."/>
            <person name="Cichocki N."/>
            <person name="Clum A."/>
            <person name="Culley D."/>
            <person name="Crous P.W."/>
            <person name="Fauchery L."/>
            <person name="Girlanda M."/>
            <person name="Hayes R.D."/>
            <person name="Keri Z."/>
            <person name="LaButti K."/>
            <person name="Lipzen A."/>
            <person name="Lombard V."/>
            <person name="Magnuson J."/>
            <person name="Maillard F."/>
            <person name="Murat C."/>
            <person name="Nolan M."/>
            <person name="Ohm R.A."/>
            <person name="Pangilinan J."/>
            <person name="Pereira M.F."/>
            <person name="Perotto S."/>
            <person name="Peter M."/>
            <person name="Pfister S."/>
            <person name="Riley R."/>
            <person name="Sitrit Y."/>
            <person name="Stielow J.B."/>
            <person name="Szollosi G."/>
            <person name="Zifcakova L."/>
            <person name="Stursova M."/>
            <person name="Spatafora J.W."/>
            <person name="Tedersoo L."/>
            <person name="Vaario L.M."/>
            <person name="Yamada A."/>
            <person name="Yan M."/>
            <person name="Wang P."/>
            <person name="Xu J."/>
            <person name="Bruns T."/>
            <person name="Baldrian P."/>
            <person name="Vilgalys R."/>
            <person name="Dunand C."/>
            <person name="Henrissat B."/>
            <person name="Grigoriev I.V."/>
            <person name="Hibbett D."/>
            <person name="Nagy L.G."/>
            <person name="Martin F.M."/>
        </authorList>
    </citation>
    <scope>NUCLEOTIDE SEQUENCE</scope>
    <source>
        <strain evidence="2">BED1</strain>
    </source>
</reference>
<feature type="domain" description="Helicase C-terminal" evidence="1">
    <location>
        <begin position="46"/>
        <end position="76"/>
    </location>
</feature>
<comment type="caution">
    <text evidence="2">The sequence shown here is derived from an EMBL/GenBank/DDBJ whole genome shotgun (WGS) entry which is preliminary data.</text>
</comment>
<dbReference type="EMBL" id="WHUW01000041">
    <property type="protein sequence ID" value="KAF8432363.1"/>
    <property type="molecule type" value="Genomic_DNA"/>
</dbReference>
<proteinExistence type="predicted"/>
<sequence>MVIPKTLVFHDLKQEATDAAAFIESRLPQYLRNIGIVKHYHSDLSGLDIRGVVNVIQYGVCKNMAEAAQRAGRAARDPNSSGLFLMMVEPWALKLSLESISITDPDQPFVLTVKKNSSKQERTSMASTQYVQSQDCLRQFFAIYLGDESQRGKYFYSLWHKV</sequence>
<accession>A0AAD4GA57</accession>
<organism evidence="2 3">
    <name type="scientific">Boletus edulis BED1</name>
    <dbReference type="NCBI Taxonomy" id="1328754"/>
    <lineage>
        <taxon>Eukaryota</taxon>
        <taxon>Fungi</taxon>
        <taxon>Dikarya</taxon>
        <taxon>Basidiomycota</taxon>
        <taxon>Agaricomycotina</taxon>
        <taxon>Agaricomycetes</taxon>
        <taxon>Agaricomycetidae</taxon>
        <taxon>Boletales</taxon>
        <taxon>Boletineae</taxon>
        <taxon>Boletaceae</taxon>
        <taxon>Boletoideae</taxon>
        <taxon>Boletus</taxon>
    </lineage>
</organism>
<evidence type="ECO:0000259" key="1">
    <source>
        <dbReference type="Pfam" id="PF00271"/>
    </source>
</evidence>